<organism evidence="1">
    <name type="scientific">viral metagenome</name>
    <dbReference type="NCBI Taxonomy" id="1070528"/>
    <lineage>
        <taxon>unclassified sequences</taxon>
        <taxon>metagenomes</taxon>
        <taxon>organismal metagenomes</taxon>
    </lineage>
</organism>
<dbReference type="EMBL" id="MT143672">
    <property type="protein sequence ID" value="QJA99873.1"/>
    <property type="molecule type" value="Genomic_DNA"/>
</dbReference>
<evidence type="ECO:0000313" key="1">
    <source>
        <dbReference type="EMBL" id="QJA99873.1"/>
    </source>
</evidence>
<accession>A0A6M3LYH1</accession>
<reference evidence="1" key="1">
    <citation type="submission" date="2020-03" db="EMBL/GenBank/DDBJ databases">
        <title>The deep terrestrial virosphere.</title>
        <authorList>
            <person name="Holmfeldt K."/>
            <person name="Nilsson E."/>
            <person name="Simone D."/>
            <person name="Lopez-Fernandez M."/>
            <person name="Wu X."/>
            <person name="de Brujin I."/>
            <person name="Lundin D."/>
            <person name="Andersson A."/>
            <person name="Bertilsson S."/>
            <person name="Dopson M."/>
        </authorList>
    </citation>
    <scope>NUCLEOTIDE SEQUENCE</scope>
    <source>
        <strain evidence="1">MM171A00787</strain>
    </source>
</reference>
<protein>
    <submittedName>
        <fullName evidence="1">Uncharacterized protein</fullName>
    </submittedName>
</protein>
<dbReference type="AlphaFoldDB" id="A0A6M3LYH1"/>
<sequence>MVMDGWRALAIRILGRAMQDCGGKSLYMQQMVRLRTVRGCRMTREEVMADGEAWLRESEQCDLVLGALGYPWVAHDGDEYADIARDPDFDWLKFVYALSGLM</sequence>
<gene>
    <name evidence="1" type="ORF">MM171A00787_0008</name>
</gene>
<proteinExistence type="predicted"/>
<name>A0A6M3LYH1_9ZZZZ</name>